<evidence type="ECO:0000313" key="2">
    <source>
        <dbReference type="EMBL" id="PKT81693.1"/>
    </source>
</evidence>
<dbReference type="STRING" id="556267.HWAG_01622"/>
<dbReference type="RefSeq" id="WP_006803320.1">
    <property type="nucleotide sequence ID" value="NZ_CABKOI010000015.1"/>
</dbReference>
<protein>
    <submittedName>
        <fullName evidence="2">Uncharacterized protein</fullName>
    </submittedName>
</protein>
<gene>
    <name evidence="2" type="ORF">BCM31_06365</name>
</gene>
<sequence length="355" mass="41658">MSNFKFVFYTLILFITLTCLSLGLIYLYDPLQIFHKSYFKEERFFSEMRVGARGIIKHYDFDSYILGSSMLQNTSAKEASEKLGGKWVNISPAASSIKERAIILKYLFQNRNPQTIIYSLDAFSDEVTTKPNFQLLYDDSLLNDFEAYLNDRFIICALTFSRKEKCIGKKDLETLLQWIKEEKHIQRLGGFENWIKFNPDIFKENLKGFAQAKPVEFNTDKIDTNKQQKLLNSFTLSFIKEHPYTKFHLILPPYSRFHFKINSKAFIERKKIIYYLLHQTKDLKNVTVYGFDTLDYADNIANYAGDTIHYANDMNSLQLSAIQNKTHILTLDNMESYFDTLEQKIQDYDITPLID</sequence>
<dbReference type="Proteomes" id="UP000233350">
    <property type="component" value="Unassembled WGS sequence"/>
</dbReference>
<reference evidence="2 3" key="1">
    <citation type="submission" date="2016-07" db="EMBL/GenBank/DDBJ databases">
        <title>Detection of Helicobacter winghamensis from caecal content of red fox (Vulpes vulpes).</title>
        <authorList>
            <person name="Zanoni R.G."/>
            <person name="Florio D."/>
            <person name="Caffara M."/>
            <person name="Renzi M."/>
            <person name="Parisi A."/>
            <person name="Pasquali F."/>
            <person name="Manfreda G."/>
        </authorList>
    </citation>
    <scope>NUCLEOTIDE SEQUENCE [LARGE SCALE GENOMIC DNA]</scope>
    <source>
        <strain evidence="2 3">295_13</strain>
    </source>
</reference>
<keyword evidence="1" id="KW-1133">Transmembrane helix</keyword>
<dbReference type="OrthoDB" id="5363267at2"/>
<comment type="caution">
    <text evidence="2">The sequence shown here is derived from an EMBL/GenBank/DDBJ whole genome shotgun (WGS) entry which is preliminary data.</text>
</comment>
<organism evidence="2 3">
    <name type="scientific">Helicobacter winghamensis</name>
    <dbReference type="NCBI Taxonomy" id="157268"/>
    <lineage>
        <taxon>Bacteria</taxon>
        <taxon>Pseudomonadati</taxon>
        <taxon>Campylobacterota</taxon>
        <taxon>Epsilonproteobacteria</taxon>
        <taxon>Campylobacterales</taxon>
        <taxon>Helicobacteraceae</taxon>
        <taxon>Helicobacter</taxon>
    </lineage>
</organism>
<dbReference type="AlphaFoldDB" id="A0A2N3PK00"/>
<feature type="transmembrane region" description="Helical" evidence="1">
    <location>
        <begin position="6"/>
        <end position="28"/>
    </location>
</feature>
<accession>A0A2N3PK00</accession>
<dbReference type="EMBL" id="MBPK01000021">
    <property type="protein sequence ID" value="PKT81693.1"/>
    <property type="molecule type" value="Genomic_DNA"/>
</dbReference>
<evidence type="ECO:0000256" key="1">
    <source>
        <dbReference type="SAM" id="Phobius"/>
    </source>
</evidence>
<keyword evidence="1" id="KW-0812">Transmembrane</keyword>
<keyword evidence="3" id="KW-1185">Reference proteome</keyword>
<feature type="non-terminal residue" evidence="2">
    <location>
        <position position="355"/>
    </location>
</feature>
<evidence type="ECO:0000313" key="3">
    <source>
        <dbReference type="Proteomes" id="UP000233350"/>
    </source>
</evidence>
<proteinExistence type="predicted"/>
<name>A0A2N3PK00_9HELI</name>
<keyword evidence="1" id="KW-0472">Membrane</keyword>